<dbReference type="SUPFAM" id="SSF46894">
    <property type="entry name" value="C-terminal effector domain of the bipartite response regulators"/>
    <property type="match status" value="1"/>
</dbReference>
<organism evidence="5 6">
    <name type="scientific">Kribbella antibiotica</name>
    <dbReference type="NCBI Taxonomy" id="190195"/>
    <lineage>
        <taxon>Bacteria</taxon>
        <taxon>Bacillati</taxon>
        <taxon>Actinomycetota</taxon>
        <taxon>Actinomycetes</taxon>
        <taxon>Propionibacteriales</taxon>
        <taxon>Kribbellaceae</taxon>
        <taxon>Kribbella</taxon>
    </lineage>
</organism>
<sequence>MNLVQVGVCAIDPITKAGVANCLAAEPDLIVVPQQQQLRAEVVVAAFERLSTAALQEMRASAAEVRRPTVLLINEIKDGDLPTAVGCGVVAILPRAACVDGRLGRAVRSAAAGGAHLPPNLLGQLVEHTERLYREVLEPSGLAGVGLDPREIEVLRLMADGLDTIEIARSLSYSERTVKKIIFAITTRLRARNRPQAVAYALRAGVI</sequence>
<dbReference type="PROSITE" id="PS50043">
    <property type="entry name" value="HTH_LUXR_2"/>
    <property type="match status" value="1"/>
</dbReference>
<keyword evidence="2" id="KW-0238">DNA-binding</keyword>
<dbReference type="Gene3D" id="3.40.50.2300">
    <property type="match status" value="1"/>
</dbReference>
<dbReference type="OrthoDB" id="4309410at2"/>
<evidence type="ECO:0000313" key="5">
    <source>
        <dbReference type="EMBL" id="TDD61462.1"/>
    </source>
</evidence>
<evidence type="ECO:0000313" key="6">
    <source>
        <dbReference type="Proteomes" id="UP000295124"/>
    </source>
</evidence>
<dbReference type="EMBL" id="SMKX01000014">
    <property type="protein sequence ID" value="TDD61462.1"/>
    <property type="molecule type" value="Genomic_DNA"/>
</dbReference>
<accession>A0A4R4ZWC2</accession>
<dbReference type="GO" id="GO:0003677">
    <property type="term" value="F:DNA binding"/>
    <property type="evidence" value="ECO:0007669"/>
    <property type="project" value="UniProtKB-KW"/>
</dbReference>
<reference evidence="5 6" key="1">
    <citation type="submission" date="2019-03" db="EMBL/GenBank/DDBJ databases">
        <title>Draft genome sequences of novel Actinobacteria.</title>
        <authorList>
            <person name="Sahin N."/>
            <person name="Ay H."/>
            <person name="Saygin H."/>
        </authorList>
    </citation>
    <scope>NUCLEOTIDE SEQUENCE [LARGE SCALE GENOMIC DNA]</scope>
    <source>
        <strain evidence="5 6">JCM 13523</strain>
    </source>
</reference>
<feature type="domain" description="HTH luxR-type" evidence="4">
    <location>
        <begin position="140"/>
        <end position="205"/>
    </location>
</feature>
<gene>
    <name evidence="5" type="ORF">E1263_07080</name>
</gene>
<dbReference type="PANTHER" id="PTHR44688">
    <property type="entry name" value="DNA-BINDING TRANSCRIPTIONAL ACTIVATOR DEVR_DOSR"/>
    <property type="match status" value="1"/>
</dbReference>
<dbReference type="CDD" id="cd06170">
    <property type="entry name" value="LuxR_C_like"/>
    <property type="match status" value="1"/>
</dbReference>
<dbReference type="GO" id="GO:0006355">
    <property type="term" value="P:regulation of DNA-templated transcription"/>
    <property type="evidence" value="ECO:0007669"/>
    <property type="project" value="InterPro"/>
</dbReference>
<name>A0A4R4ZWC2_9ACTN</name>
<evidence type="ECO:0000259" key="4">
    <source>
        <dbReference type="PROSITE" id="PS50043"/>
    </source>
</evidence>
<dbReference type="RefSeq" id="WP_132166362.1">
    <property type="nucleotide sequence ID" value="NZ_SMKX01000014.1"/>
</dbReference>
<dbReference type="InterPro" id="IPR000792">
    <property type="entry name" value="Tscrpt_reg_LuxR_C"/>
</dbReference>
<dbReference type="Pfam" id="PF00196">
    <property type="entry name" value="GerE"/>
    <property type="match status" value="1"/>
</dbReference>
<dbReference type="PRINTS" id="PR00038">
    <property type="entry name" value="HTHLUXR"/>
</dbReference>
<evidence type="ECO:0000256" key="2">
    <source>
        <dbReference type="ARBA" id="ARBA00023125"/>
    </source>
</evidence>
<keyword evidence="3" id="KW-0804">Transcription</keyword>
<dbReference type="PANTHER" id="PTHR44688:SF16">
    <property type="entry name" value="DNA-BINDING TRANSCRIPTIONAL ACTIVATOR DEVR_DOSR"/>
    <property type="match status" value="1"/>
</dbReference>
<evidence type="ECO:0000256" key="1">
    <source>
        <dbReference type="ARBA" id="ARBA00023015"/>
    </source>
</evidence>
<protein>
    <submittedName>
        <fullName evidence="5">Response regulator transcription factor</fullName>
    </submittedName>
</protein>
<keyword evidence="6" id="KW-1185">Reference proteome</keyword>
<evidence type="ECO:0000256" key="3">
    <source>
        <dbReference type="ARBA" id="ARBA00023163"/>
    </source>
</evidence>
<dbReference type="SMART" id="SM00421">
    <property type="entry name" value="HTH_LUXR"/>
    <property type="match status" value="1"/>
</dbReference>
<dbReference type="AlphaFoldDB" id="A0A4R4ZWC2"/>
<dbReference type="Proteomes" id="UP000295124">
    <property type="component" value="Unassembled WGS sequence"/>
</dbReference>
<dbReference type="PROSITE" id="PS00622">
    <property type="entry name" value="HTH_LUXR_1"/>
    <property type="match status" value="1"/>
</dbReference>
<keyword evidence="1" id="KW-0805">Transcription regulation</keyword>
<dbReference type="InterPro" id="IPR016032">
    <property type="entry name" value="Sig_transdc_resp-reg_C-effctor"/>
</dbReference>
<proteinExistence type="predicted"/>
<comment type="caution">
    <text evidence="5">The sequence shown here is derived from an EMBL/GenBank/DDBJ whole genome shotgun (WGS) entry which is preliminary data.</text>
</comment>